<evidence type="ECO:0000256" key="2">
    <source>
        <dbReference type="RuleBase" id="RU362080"/>
    </source>
</evidence>
<dbReference type="OrthoDB" id="9802003at2"/>
<dbReference type="InterPro" id="IPR006442">
    <property type="entry name" value="Antitoxin_Phd/YefM"/>
</dbReference>
<name>A0A377FS83_9BACL</name>
<proteinExistence type="inferred from homology"/>
<organism evidence="3 4">
    <name type="scientific">Exiguobacterium aurantiacum</name>
    <dbReference type="NCBI Taxonomy" id="33987"/>
    <lineage>
        <taxon>Bacteria</taxon>
        <taxon>Bacillati</taxon>
        <taxon>Bacillota</taxon>
        <taxon>Bacilli</taxon>
        <taxon>Bacillales</taxon>
        <taxon>Bacillales Family XII. Incertae Sedis</taxon>
        <taxon>Exiguobacterium</taxon>
    </lineage>
</organism>
<dbReference type="SUPFAM" id="SSF143120">
    <property type="entry name" value="YefM-like"/>
    <property type="match status" value="1"/>
</dbReference>
<dbReference type="Gene3D" id="3.40.1620.10">
    <property type="entry name" value="YefM-like domain"/>
    <property type="match status" value="1"/>
</dbReference>
<dbReference type="PANTHER" id="PTHR33713:SF6">
    <property type="entry name" value="ANTITOXIN YEFM"/>
    <property type="match status" value="1"/>
</dbReference>
<dbReference type="InterPro" id="IPR051405">
    <property type="entry name" value="phD/YefM_antitoxin"/>
</dbReference>
<protein>
    <recommendedName>
        <fullName evidence="2">Antitoxin</fullName>
    </recommendedName>
</protein>
<dbReference type="PANTHER" id="PTHR33713">
    <property type="entry name" value="ANTITOXIN YAFN-RELATED"/>
    <property type="match status" value="1"/>
</dbReference>
<reference evidence="3 4" key="1">
    <citation type="submission" date="2018-06" db="EMBL/GenBank/DDBJ databases">
        <authorList>
            <consortium name="Pathogen Informatics"/>
            <person name="Doyle S."/>
        </authorList>
    </citation>
    <scope>NUCLEOTIDE SEQUENCE [LARGE SCALE GENOMIC DNA]</scope>
    <source>
        <strain evidence="3 4">NCTC13163</strain>
    </source>
</reference>
<evidence type="ECO:0000313" key="4">
    <source>
        <dbReference type="Proteomes" id="UP000254060"/>
    </source>
</evidence>
<dbReference type="STRING" id="1397694.GCA_000702585_01074"/>
<dbReference type="Pfam" id="PF02604">
    <property type="entry name" value="PhdYeFM_antitox"/>
    <property type="match status" value="1"/>
</dbReference>
<dbReference type="EMBL" id="UGGP01000001">
    <property type="protein sequence ID" value="STO07213.1"/>
    <property type="molecule type" value="Genomic_DNA"/>
</dbReference>
<dbReference type="AlphaFoldDB" id="A0A377FS83"/>
<evidence type="ECO:0000256" key="1">
    <source>
        <dbReference type="ARBA" id="ARBA00009981"/>
    </source>
</evidence>
<comment type="similarity">
    <text evidence="1 2">Belongs to the phD/YefM antitoxin family.</text>
</comment>
<dbReference type="Proteomes" id="UP000254060">
    <property type="component" value="Unassembled WGS sequence"/>
</dbReference>
<comment type="function">
    <text evidence="2">Antitoxin component of a type II toxin-antitoxin (TA) system.</text>
</comment>
<dbReference type="Gene3D" id="6.10.250.330">
    <property type="match status" value="1"/>
</dbReference>
<sequence>MATITFERAQKNLKEILNRVHENSETITIVPKNGHNTVIMPEQEYNQLIETMYLLQSPKNAERLLESVRQLQQKST</sequence>
<accession>A0A377FS83</accession>
<dbReference type="RefSeq" id="WP_029334328.1">
    <property type="nucleotide sequence ID" value="NZ_UGGP01000001.1"/>
</dbReference>
<gene>
    <name evidence="3" type="primary">yefM</name>
    <name evidence="3" type="ORF">NCTC13163_00558</name>
</gene>
<dbReference type="InterPro" id="IPR036165">
    <property type="entry name" value="YefM-like_sf"/>
</dbReference>
<evidence type="ECO:0000313" key="3">
    <source>
        <dbReference type="EMBL" id="STO07213.1"/>
    </source>
</evidence>